<proteinExistence type="predicted"/>
<organism evidence="3 4">
    <name type="scientific">Clonostachys solani</name>
    <dbReference type="NCBI Taxonomy" id="160281"/>
    <lineage>
        <taxon>Eukaryota</taxon>
        <taxon>Fungi</taxon>
        <taxon>Dikarya</taxon>
        <taxon>Ascomycota</taxon>
        <taxon>Pezizomycotina</taxon>
        <taxon>Sordariomycetes</taxon>
        <taxon>Hypocreomycetidae</taxon>
        <taxon>Hypocreales</taxon>
        <taxon>Bionectriaceae</taxon>
        <taxon>Clonostachys</taxon>
    </lineage>
</organism>
<gene>
    <name evidence="3" type="ORF">CSOL1703_00018239</name>
</gene>
<comment type="caution">
    <text evidence="3">The sequence shown here is derived from an EMBL/GenBank/DDBJ whole genome shotgun (WGS) entry which is preliminary data.</text>
</comment>
<dbReference type="Pfam" id="PF11915">
    <property type="entry name" value="DUF3433"/>
    <property type="match status" value="2"/>
</dbReference>
<reference evidence="3" key="1">
    <citation type="submission" date="2021-10" db="EMBL/GenBank/DDBJ databases">
        <authorList>
            <person name="Piombo E."/>
        </authorList>
    </citation>
    <scope>NUCLEOTIDE SEQUENCE</scope>
</reference>
<feature type="transmembrane region" description="Helical" evidence="2">
    <location>
        <begin position="660"/>
        <end position="682"/>
    </location>
</feature>
<feature type="transmembrane region" description="Helical" evidence="2">
    <location>
        <begin position="1124"/>
        <end position="1148"/>
    </location>
</feature>
<sequence>MDPSRFVQPSQGLAPSQETLRSSKITNEDLDDKAFYEGPNSMLLDHVGGATSNGPAKENFHHDNVATWEPFWLRRTVLGIFLAWFFCCAAILLVLLLLSKRDGGIGQGHHGLVYVYRFVPAAVLTLVAVFLSRIELQVFRYLPWAFLQTHDGLNSEVYTLDYTSMILPKVLFWSVQRRHFFVTLAAVSTIIARVQIILSPALFQLEPRLVWAPVDVRLMDSFAVSENVTNTTAEASFYHRKAMLEFDMEYPFGVASQGAYQTYEVSTQTDNTRGTRDHPLRLTVDGLFMDTQCDAMKSYDLTSEKAADVKGMKYTQSGKVISGINITLDFQFDSCDKPVRANTVIADYAKIGEAWWAVFDVEQPPSCSSLPQRHPPFVYYGCWFDTAGKNGTVPPKSSQCAAVMCSSTAWTSKVEVDDYGSTPELTVPPHQEDTQINSNPWAMLAKSIPSLEGGWTKYSNAGNIIIGPLDTLYDIRGEVANRTQMSNYQNEVLKQAVTNVTEMFWPLVAHYHFRQDRSSEIQGSSLLETEALRVNQGVCIAMFILFCLSMLIIVCIIHQSAEVSQVWHRNPATILGSMAFLQGKTDIAQPDTVSLAQGHEDDRTWGHTDFSMLVLRSRYRAMFTVYVLVLIVALSTTLVVSQRSDGLGNIGNDVYIPFLWRVLPALAMFGVALYTTTVDFVIRDLAILSKLATSYCNAAELDMSLLDMLGFRALYHSFRLRVYTVSISQTLAAICAFLVALTSLLFNPETVASHNSWEFPQASWFGSFDADNQTALAQRNTFAIVKSLVLTQSLSNFTYPKFTYGDLLFPTVDFNSSDWGAQADHSIRLDIPAAKLAPTCSQVPQNNLNITVKDWTKEDVKWAGEAPSFYVTIIQENKCAAPPIEVTVGNKTEYRETKVSEMIQLGQPAVKNGYVYMASVLPTPENADATLCGPKVGPNWALRTYFWGNFSADTASFTHLSVWKCNYTWVEVPTSVQMIQVNGDLQIDHSNPPVPDSNNVRPWDPPFAIPKVGYSEISHGDEAFPDIDSQNTLVDGFSPHFATILEPFGKIKAEEFGTTGAEDKILDALHYNLGFVGTQLANKQNRFAINETSAAESSAAASLRPVKADLVDEKRRRLVQSPSITYVIISILALVAIVNIWALVSAFVKHQIGEDRGWLLDMELKGLVPDGFGSIATTSALLHSSNSLQRLPEAAHMMSPSQLYQYLAGTRYQKGWFLEKGNQEKHYTVGVTDDDKFQYLGKRRGMY</sequence>
<evidence type="ECO:0000313" key="3">
    <source>
        <dbReference type="EMBL" id="CAH0057001.1"/>
    </source>
</evidence>
<dbReference type="OrthoDB" id="5332281at2759"/>
<keyword evidence="4" id="KW-1185">Reference proteome</keyword>
<keyword evidence="2" id="KW-0812">Transmembrane</keyword>
<dbReference type="Proteomes" id="UP000775872">
    <property type="component" value="Unassembled WGS sequence"/>
</dbReference>
<keyword evidence="2" id="KW-0472">Membrane</keyword>
<dbReference type="PANTHER" id="PTHR37544">
    <property type="entry name" value="SPRAY-RELATED"/>
    <property type="match status" value="1"/>
</dbReference>
<feature type="transmembrane region" description="Helical" evidence="2">
    <location>
        <begin position="534"/>
        <end position="557"/>
    </location>
</feature>
<dbReference type="EMBL" id="CABFOC020000069">
    <property type="protein sequence ID" value="CAH0057001.1"/>
    <property type="molecule type" value="Genomic_DNA"/>
</dbReference>
<feature type="region of interest" description="Disordered" evidence="1">
    <location>
        <begin position="1"/>
        <end position="21"/>
    </location>
</feature>
<name>A0A9N9ZK99_9HYPO</name>
<feature type="transmembrane region" description="Helical" evidence="2">
    <location>
        <begin position="621"/>
        <end position="640"/>
    </location>
</feature>
<dbReference type="InterPro" id="IPR021840">
    <property type="entry name" value="DUF3433"/>
</dbReference>
<protein>
    <submittedName>
        <fullName evidence="3">Uncharacterized protein</fullName>
    </submittedName>
</protein>
<evidence type="ECO:0000313" key="4">
    <source>
        <dbReference type="Proteomes" id="UP000775872"/>
    </source>
</evidence>
<feature type="transmembrane region" description="Helical" evidence="2">
    <location>
        <begin position="77"/>
        <end position="99"/>
    </location>
</feature>
<feature type="compositionally biased region" description="Polar residues" evidence="1">
    <location>
        <begin position="7"/>
        <end position="21"/>
    </location>
</feature>
<evidence type="ECO:0000256" key="2">
    <source>
        <dbReference type="SAM" id="Phobius"/>
    </source>
</evidence>
<keyword evidence="2" id="KW-1133">Transmembrane helix</keyword>
<evidence type="ECO:0000256" key="1">
    <source>
        <dbReference type="SAM" id="MobiDB-lite"/>
    </source>
</evidence>
<accession>A0A9N9ZK99</accession>
<feature type="transmembrane region" description="Helical" evidence="2">
    <location>
        <begin position="722"/>
        <end position="746"/>
    </location>
</feature>
<dbReference type="PANTHER" id="PTHR37544:SF1">
    <property type="entry name" value="PHOSPHORIBOSYLAMINOIMIDAZOLE-SUCCINOCARBOXAMIDE SYNTHASE"/>
    <property type="match status" value="1"/>
</dbReference>
<feature type="transmembrane region" description="Helical" evidence="2">
    <location>
        <begin position="111"/>
        <end position="131"/>
    </location>
</feature>
<dbReference type="AlphaFoldDB" id="A0A9N9ZK99"/>
<feature type="transmembrane region" description="Helical" evidence="2">
    <location>
        <begin position="179"/>
        <end position="198"/>
    </location>
</feature>